<dbReference type="PANTHER" id="PTHR46250">
    <property type="entry name" value="MYB/SANT-LIKE DNA-BINDING DOMAIN PROTEIN-RELATED"/>
    <property type="match status" value="1"/>
</dbReference>
<feature type="compositionally biased region" description="Polar residues" evidence="1">
    <location>
        <begin position="95"/>
        <end position="112"/>
    </location>
</feature>
<feature type="region of interest" description="Disordered" evidence="1">
    <location>
        <begin position="95"/>
        <end position="140"/>
    </location>
</feature>
<evidence type="ECO:0000313" key="2">
    <source>
        <dbReference type="EMBL" id="KAJ9189237.1"/>
    </source>
</evidence>
<reference evidence="2" key="1">
    <citation type="journal article" date="2023" name="Plant Biotechnol. J.">
        <title>Chromosome-level wild Hevea brasiliensis genome provides new tools for genomic-assisted breeding and valuable loci to elevate rubber yield.</title>
        <authorList>
            <person name="Cheng H."/>
            <person name="Song X."/>
            <person name="Hu Y."/>
            <person name="Wu T."/>
            <person name="Yang Q."/>
            <person name="An Z."/>
            <person name="Feng S."/>
            <person name="Deng Z."/>
            <person name="Wu W."/>
            <person name="Zeng X."/>
            <person name="Tu M."/>
            <person name="Wang X."/>
            <person name="Huang H."/>
        </authorList>
    </citation>
    <scope>NUCLEOTIDE SEQUENCE</scope>
    <source>
        <strain evidence="2">MT/VB/25A 57/8</strain>
    </source>
</reference>
<evidence type="ECO:0000313" key="3">
    <source>
        <dbReference type="Proteomes" id="UP001174677"/>
    </source>
</evidence>
<dbReference type="PANTHER" id="PTHR46250:SF15">
    <property type="entry name" value="OS01G0523800 PROTEIN"/>
    <property type="match status" value="1"/>
</dbReference>
<sequence>MAQKMPESALKATNIDSRLSYLKRQFYALHEIKEKGSGFGWDDKQKMVTSDRAVFDEFVKSHKDAKGLFRKPFTFYDIFEEIYAKDRATGVSATNRVDAENNQSTNCISESNPADDDASGQFIGTSQDPPSGSKKQKRKFEEIEKVQGQFIDMMQ</sequence>
<comment type="caution">
    <text evidence="2">The sequence shown here is derived from an EMBL/GenBank/DDBJ whole genome shotgun (WGS) entry which is preliminary data.</text>
</comment>
<dbReference type="Proteomes" id="UP001174677">
    <property type="component" value="Chromosome 1"/>
</dbReference>
<gene>
    <name evidence="2" type="ORF">P3X46_000554</name>
</gene>
<accession>A0ABQ9NC08</accession>
<protein>
    <recommendedName>
        <fullName evidence="4">Myb/SANT-like domain-containing protein</fullName>
    </recommendedName>
</protein>
<proteinExistence type="predicted"/>
<evidence type="ECO:0000256" key="1">
    <source>
        <dbReference type="SAM" id="MobiDB-lite"/>
    </source>
</evidence>
<keyword evidence="3" id="KW-1185">Reference proteome</keyword>
<name>A0ABQ9NC08_HEVBR</name>
<organism evidence="2 3">
    <name type="scientific">Hevea brasiliensis</name>
    <name type="common">Para rubber tree</name>
    <name type="synonym">Siphonia brasiliensis</name>
    <dbReference type="NCBI Taxonomy" id="3981"/>
    <lineage>
        <taxon>Eukaryota</taxon>
        <taxon>Viridiplantae</taxon>
        <taxon>Streptophyta</taxon>
        <taxon>Embryophyta</taxon>
        <taxon>Tracheophyta</taxon>
        <taxon>Spermatophyta</taxon>
        <taxon>Magnoliopsida</taxon>
        <taxon>eudicotyledons</taxon>
        <taxon>Gunneridae</taxon>
        <taxon>Pentapetalae</taxon>
        <taxon>rosids</taxon>
        <taxon>fabids</taxon>
        <taxon>Malpighiales</taxon>
        <taxon>Euphorbiaceae</taxon>
        <taxon>Crotonoideae</taxon>
        <taxon>Micrandreae</taxon>
        <taxon>Hevea</taxon>
    </lineage>
</organism>
<dbReference type="EMBL" id="JARPOI010000001">
    <property type="protein sequence ID" value="KAJ9189237.1"/>
    <property type="molecule type" value="Genomic_DNA"/>
</dbReference>
<evidence type="ECO:0008006" key="4">
    <source>
        <dbReference type="Google" id="ProtNLM"/>
    </source>
</evidence>